<feature type="transmembrane region" description="Helical" evidence="1">
    <location>
        <begin position="176"/>
        <end position="193"/>
    </location>
</feature>
<reference evidence="2 3" key="1">
    <citation type="journal article" date="2013" name="Pathog. Dis.">
        <title>Genome sequences of 65 Helicobacter pylori strains isolated from asymptomatic individuals and patients with gastric cancer, peptic ulcer disease, or gastritis.</title>
        <authorList>
            <person name="Blanchard T.G."/>
            <person name="Czinn S.J."/>
            <person name="Correa P."/>
            <person name="Nakazawa T."/>
            <person name="Keelan M."/>
            <person name="Morningstar L."/>
            <person name="Santana-Cruz I."/>
            <person name="Maroo A."/>
            <person name="McCracken C."/>
            <person name="Shefchek K."/>
            <person name="Daugherty S."/>
            <person name="Song Y."/>
            <person name="Fraser C.M."/>
            <person name="Fricke W.F."/>
        </authorList>
    </citation>
    <scope>NUCLEOTIDE SEQUENCE [LARGE SCALE GENOMIC DNA]</scope>
    <source>
        <strain evidence="2 3">NQ4053</strain>
    </source>
</reference>
<evidence type="ECO:0000313" key="3">
    <source>
        <dbReference type="Proteomes" id="UP000004260"/>
    </source>
</evidence>
<keyword evidence="1" id="KW-0472">Membrane</keyword>
<evidence type="ECO:0000313" key="2">
    <source>
        <dbReference type="EMBL" id="EJB33930.1"/>
    </source>
</evidence>
<dbReference type="PATRIC" id="fig|992027.3.peg.974"/>
<dbReference type="EMBL" id="AKNV01000004">
    <property type="protein sequence ID" value="EJB33930.1"/>
    <property type="molecule type" value="Genomic_DNA"/>
</dbReference>
<dbReference type="Proteomes" id="UP000004260">
    <property type="component" value="Unassembled WGS sequence"/>
</dbReference>
<feature type="transmembrane region" description="Helical" evidence="1">
    <location>
        <begin position="97"/>
        <end position="122"/>
    </location>
</feature>
<organism evidence="2 3">
    <name type="scientific">Helicobacter pylori NQ4053</name>
    <dbReference type="NCBI Taxonomy" id="992027"/>
    <lineage>
        <taxon>Bacteria</taxon>
        <taxon>Pseudomonadati</taxon>
        <taxon>Campylobacterota</taxon>
        <taxon>Epsilonproteobacteria</taxon>
        <taxon>Campylobacterales</taxon>
        <taxon>Helicobacteraceae</taxon>
        <taxon>Helicobacter</taxon>
    </lineage>
</organism>
<feature type="transmembrane region" description="Helical" evidence="1">
    <location>
        <begin position="143"/>
        <end position="164"/>
    </location>
</feature>
<protein>
    <submittedName>
        <fullName evidence="2">PZ16b</fullName>
    </submittedName>
</protein>
<keyword evidence="1" id="KW-1133">Transmembrane helix</keyword>
<keyword evidence="1" id="KW-0812">Transmembrane</keyword>
<dbReference type="RefSeq" id="WP_001874644.1">
    <property type="nucleotide sequence ID" value="NZ_AKNV01000004.1"/>
</dbReference>
<dbReference type="AlphaFoldDB" id="J0J7H8"/>
<evidence type="ECO:0000256" key="1">
    <source>
        <dbReference type="SAM" id="Phobius"/>
    </source>
</evidence>
<accession>J0J7H8</accession>
<feature type="transmembrane region" description="Helical" evidence="1">
    <location>
        <begin position="31"/>
        <end position="52"/>
    </location>
</feature>
<gene>
    <name evidence="2" type="primary">pz16b</name>
    <name evidence="2" type="ORF">HPNQ4053_0994</name>
</gene>
<sequence length="226" mass="26097">MIVVAMIALIAIFIRDTLLTTIAVGSLIGSLWLYMVGFYYLYGVPFLNYLSGCYESFSFSACYPDSLQLLPTLMHYSPIYSIIKLLAHFNIEITSKIIISLVWVCIGLYFLLLQAFFSLTNYWFQKIEESKKLPFFFESICRLFHVFFVASFLAVPCYYALLAMEYQIAYEHPGELISTIGFVALVVLVYYLWGKWEKLLYGGHTFQSRATTLQSRQPKAMIVIDR</sequence>
<comment type="caution">
    <text evidence="2">The sequence shown here is derived from an EMBL/GenBank/DDBJ whole genome shotgun (WGS) entry which is preliminary data.</text>
</comment>
<proteinExistence type="predicted"/>
<name>J0J7H8_HELPX</name>